<accession>A0AAN0VGX2</accession>
<sequence>MHMKRNGIGRMKTRLVLPGLTASVHDHRLSLFLGVMSACMLAGGASAFAQVSSLQANDSLFNQFNQTSSPGASGSSALEPAMVGSDPNGASAPPPVAAPSPRKKSSTVSGQTPVFFNADHLIYDRDGSLVSPEGHVEAWQDDHVLRADKVTYDRNTNVAAASGNVVLLEPDGEVLFSDYAELSQGMKDGVMKNMRALLKFNGRLVANGMRRTDGKVNDMSRVLYTTCNLCLDDPKKPPFWQIRAFTGTQDLEEKKIEYQDAVMEIYGIPVLYLPYMSHPDPSVRRKSGFMVPGIGQSGYLGVFARVPYYLVIDDSSDVTLTATLPSQTGPQLQAYYRKKFNSGDMQINVAAAYVASSSRTDSNAYYDPIRPGFQGLIFAKGEFVYDDTWRYGFNLNNATSAAYLRDYHISGVGTNVLSNNIYLEGFGQGSYTRLNAMSYQGISGSFANSTVPYVLPHYIYEYAGQPDSLGGHFSLRTDDFSVLREQGVSDQRASLSLNWDRPAIGRFGDLWKFTLHGDTVAYNATGLNQQPVYAPYTSTTDARALPQAAVEVRVPLARTAGQWGTQVVEPIAQLIVAPNTGGGGYRYFPNEDSLVTQFTDANLFSLNRFNGLDRMEGGIRANVGLHASWKYKTTMLDGLVGQSYRTHRDDTFMPGLGLSDRASDIVGRVSLSGIGYDLTTRGRFDHKSGRIHYGEAVASFGPSWLRASVGYLYTAENNFYDLTYAPGTVLPASTPVYQLVTTPRNEAMLGLSTHYEHWRFSAYARRNLEAEQMVALGGDIAYENECFILAMRLYKRYTSILNDTGNETIMFSLTFKTLGSFGFRAF</sequence>
<dbReference type="HAMAP" id="MF_01411">
    <property type="entry name" value="LPS_assembly_LptD"/>
    <property type="match status" value="1"/>
</dbReference>
<proteinExistence type="inferred from homology"/>
<dbReference type="Pfam" id="PF19838">
    <property type="entry name" value="LptD_2"/>
    <property type="match status" value="1"/>
</dbReference>
<dbReference type="PANTHER" id="PTHR30189">
    <property type="entry name" value="LPS-ASSEMBLY PROTEIN"/>
    <property type="match status" value="1"/>
</dbReference>
<dbReference type="Gene3D" id="2.60.450.10">
    <property type="entry name" value="Lipopolysaccharide (LPS) transport protein A like domain"/>
    <property type="match status" value="1"/>
</dbReference>
<reference evidence="6" key="1">
    <citation type="submission" date="2012-06" db="EMBL/GenBank/DDBJ databases">
        <title>Genome analysis of multiple Granulibacter bethesdensis isolates demonstrates substantial genome diversity.</title>
        <authorList>
            <person name="Greenberg D.E."/>
            <person name="Porcella S.F."/>
            <person name="Zarember K."/>
            <person name="Zelazny A.M."/>
            <person name="Bruno D."/>
            <person name="Martens C."/>
            <person name="Barbian K.D."/>
            <person name="Jaske E."/>
            <person name="Holland S.M."/>
        </authorList>
    </citation>
    <scope>NUCLEOTIDE SEQUENCE [LARGE SCALE GENOMIC DNA]</scope>
    <source>
        <strain evidence="6">CGDNIH3</strain>
    </source>
</reference>
<evidence type="ECO:0000256" key="2">
    <source>
        <dbReference type="SAM" id="MobiDB-lite"/>
    </source>
</evidence>
<keyword evidence="1" id="KW-0472">Membrane</keyword>
<dbReference type="GO" id="GO:0043165">
    <property type="term" value="P:Gram-negative-bacterium-type cell outer membrane assembly"/>
    <property type="evidence" value="ECO:0007669"/>
    <property type="project" value="UniProtKB-UniRule"/>
</dbReference>
<dbReference type="GO" id="GO:0009279">
    <property type="term" value="C:cell outer membrane"/>
    <property type="evidence" value="ECO:0007669"/>
    <property type="project" value="UniProtKB-SubCell"/>
</dbReference>
<feature type="domain" description="LptD C-terminal" evidence="3">
    <location>
        <begin position="374"/>
        <end position="718"/>
    </location>
</feature>
<dbReference type="GO" id="GO:0015920">
    <property type="term" value="P:lipopolysaccharide transport"/>
    <property type="evidence" value="ECO:0007669"/>
    <property type="project" value="InterPro"/>
</dbReference>
<evidence type="ECO:0000259" key="3">
    <source>
        <dbReference type="Pfam" id="PF04453"/>
    </source>
</evidence>
<evidence type="ECO:0000259" key="4">
    <source>
        <dbReference type="Pfam" id="PF19838"/>
    </source>
</evidence>
<comment type="subcellular location">
    <subcellularLocation>
        <location evidence="1">Cell outer membrane</location>
    </subcellularLocation>
</comment>
<name>A0AAN0VGX2_9PROT</name>
<organism evidence="5 6">
    <name type="scientific">Granulibacter bethesdensis</name>
    <dbReference type="NCBI Taxonomy" id="364410"/>
    <lineage>
        <taxon>Bacteria</taxon>
        <taxon>Pseudomonadati</taxon>
        <taxon>Pseudomonadota</taxon>
        <taxon>Alphaproteobacteria</taxon>
        <taxon>Acetobacterales</taxon>
        <taxon>Acetobacteraceae</taxon>
        <taxon>Granulibacter</taxon>
    </lineage>
</organism>
<protein>
    <recommendedName>
        <fullName evidence="1">LPS-assembly protein LptD</fullName>
    </recommendedName>
</protein>
<dbReference type="GO" id="GO:1990351">
    <property type="term" value="C:transporter complex"/>
    <property type="evidence" value="ECO:0007669"/>
    <property type="project" value="TreeGrafter"/>
</dbReference>
<evidence type="ECO:0000256" key="1">
    <source>
        <dbReference type="HAMAP-Rule" id="MF_01411"/>
    </source>
</evidence>
<gene>
    <name evidence="1" type="primary">lptD</name>
    <name evidence="5" type="ORF">GbCGDNIH3_2197</name>
</gene>
<comment type="caution">
    <text evidence="1">Lacks conserved residue(s) required for the propagation of feature annotation.</text>
</comment>
<dbReference type="InterPro" id="IPR007543">
    <property type="entry name" value="LptD_C"/>
</dbReference>
<dbReference type="KEGG" id="gbc:GbCGDNIH3_2197"/>
<dbReference type="Proteomes" id="UP000019438">
    <property type="component" value="Chromosome"/>
</dbReference>
<dbReference type="AlphaFoldDB" id="A0AAN0VGX2"/>
<dbReference type="PANTHER" id="PTHR30189:SF1">
    <property type="entry name" value="LPS-ASSEMBLY PROTEIN LPTD"/>
    <property type="match status" value="1"/>
</dbReference>
<dbReference type="Pfam" id="PF04453">
    <property type="entry name" value="LptD"/>
    <property type="match status" value="1"/>
</dbReference>
<comment type="function">
    <text evidence="1">Involved in the assembly of lipopolysaccharide (LPS) at the surface of the outer membrane.</text>
</comment>
<evidence type="ECO:0000313" key="6">
    <source>
        <dbReference type="Proteomes" id="UP000019438"/>
    </source>
</evidence>
<comment type="subunit">
    <text evidence="1">Component of the lipopolysaccharide transport and assembly complex.</text>
</comment>
<dbReference type="InterPro" id="IPR020889">
    <property type="entry name" value="LipoPS_assembly_LptD"/>
</dbReference>
<dbReference type="EMBL" id="CP003181">
    <property type="protein sequence ID" value="AHJ64098.1"/>
    <property type="molecule type" value="Genomic_DNA"/>
</dbReference>
<keyword evidence="1" id="KW-0998">Cell outer membrane</keyword>
<keyword evidence="1" id="KW-0732">Signal</keyword>
<dbReference type="InterPro" id="IPR045659">
    <property type="entry name" value="LptD_2"/>
</dbReference>
<feature type="region of interest" description="Disordered" evidence="2">
    <location>
        <begin position="65"/>
        <end position="110"/>
    </location>
</feature>
<comment type="similarity">
    <text evidence="1">Belongs to the LptD family.</text>
</comment>
<feature type="domain" description="LPS-assembly protein LptD central" evidence="4">
    <location>
        <begin position="261"/>
        <end position="350"/>
    </location>
</feature>
<evidence type="ECO:0000313" key="5">
    <source>
        <dbReference type="EMBL" id="AHJ64098.1"/>
    </source>
</evidence>
<dbReference type="InterPro" id="IPR050218">
    <property type="entry name" value="LptD"/>
</dbReference>
<feature type="compositionally biased region" description="Polar residues" evidence="2">
    <location>
        <begin position="65"/>
        <end position="76"/>
    </location>
</feature>